<name>A0A699XB85_TANCI</name>
<protein>
    <submittedName>
        <fullName evidence="2">Uncharacterized protein</fullName>
    </submittedName>
</protein>
<feature type="coiled-coil region" evidence="1">
    <location>
        <begin position="12"/>
        <end position="43"/>
    </location>
</feature>
<dbReference type="EMBL" id="BKCJ011814001">
    <property type="protein sequence ID" value="GFD55106.1"/>
    <property type="molecule type" value="Genomic_DNA"/>
</dbReference>
<reference evidence="2" key="1">
    <citation type="journal article" date="2019" name="Sci. Rep.">
        <title>Draft genome of Tanacetum cinerariifolium, the natural source of mosquito coil.</title>
        <authorList>
            <person name="Yamashiro T."/>
            <person name="Shiraishi A."/>
            <person name="Satake H."/>
            <person name="Nakayama K."/>
        </authorList>
    </citation>
    <scope>NUCLEOTIDE SEQUENCE</scope>
</reference>
<evidence type="ECO:0000313" key="2">
    <source>
        <dbReference type="EMBL" id="GFD55106.1"/>
    </source>
</evidence>
<keyword evidence="1" id="KW-0175">Coiled coil</keyword>
<organism evidence="2">
    <name type="scientific">Tanacetum cinerariifolium</name>
    <name type="common">Dalmatian daisy</name>
    <name type="synonym">Chrysanthemum cinerariifolium</name>
    <dbReference type="NCBI Taxonomy" id="118510"/>
    <lineage>
        <taxon>Eukaryota</taxon>
        <taxon>Viridiplantae</taxon>
        <taxon>Streptophyta</taxon>
        <taxon>Embryophyta</taxon>
        <taxon>Tracheophyta</taxon>
        <taxon>Spermatophyta</taxon>
        <taxon>Magnoliopsida</taxon>
        <taxon>eudicotyledons</taxon>
        <taxon>Gunneridae</taxon>
        <taxon>Pentapetalae</taxon>
        <taxon>asterids</taxon>
        <taxon>campanulids</taxon>
        <taxon>Asterales</taxon>
        <taxon>Asteraceae</taxon>
        <taxon>Asteroideae</taxon>
        <taxon>Anthemideae</taxon>
        <taxon>Anthemidinae</taxon>
        <taxon>Tanacetum</taxon>
    </lineage>
</organism>
<feature type="non-terminal residue" evidence="2">
    <location>
        <position position="1"/>
    </location>
</feature>
<evidence type="ECO:0000256" key="1">
    <source>
        <dbReference type="SAM" id="Coils"/>
    </source>
</evidence>
<sequence>FNTNVDFLMKTKEQIEQEENIALKRLNETLAEKAAKRQKLDEEVHLQIVPNEDDNVYTEATPLAQKVLLLIIRSLN</sequence>
<dbReference type="AlphaFoldDB" id="A0A699XB85"/>
<gene>
    <name evidence="2" type="ORF">Tci_927075</name>
</gene>
<proteinExistence type="predicted"/>
<comment type="caution">
    <text evidence="2">The sequence shown here is derived from an EMBL/GenBank/DDBJ whole genome shotgun (WGS) entry which is preliminary data.</text>
</comment>
<accession>A0A699XB85</accession>